<name>A0A067PRW6_9AGAM</name>
<dbReference type="GO" id="GO:0006412">
    <property type="term" value="P:translation"/>
    <property type="evidence" value="ECO:0007669"/>
    <property type="project" value="InterPro"/>
</dbReference>
<sequence length="120" mass="13967">MPRITKEVVRLLTRPPSLSIIRPRILLQKPCTIPSSSSLSSQIWHRFAPAFLPAILRQTLPFSPILSALQQVRYVTMGSEYQPSQRKRKRKHGFLARKRSVTGRKILARRKLKQRKFLSH</sequence>
<dbReference type="EMBL" id="KL197719">
    <property type="protein sequence ID" value="KDQ57563.1"/>
    <property type="molecule type" value="Genomic_DNA"/>
</dbReference>
<dbReference type="HOGENOM" id="CLU_129938_0_0_1"/>
<dbReference type="Gene3D" id="1.10.287.3980">
    <property type="match status" value="1"/>
</dbReference>
<dbReference type="PANTHER" id="PTHR14503">
    <property type="entry name" value="MITOCHONDRIAL RIBOSOMAL PROTEIN 34 FAMILY MEMBER"/>
    <property type="match status" value="1"/>
</dbReference>
<protein>
    <recommendedName>
        <fullName evidence="4">Large ribosomal subunit protein bL34m</fullName>
    </recommendedName>
</protein>
<dbReference type="Pfam" id="PF00468">
    <property type="entry name" value="Ribosomal_L34"/>
    <property type="match status" value="1"/>
</dbReference>
<dbReference type="HAMAP" id="MF_00391">
    <property type="entry name" value="Ribosomal_bL34"/>
    <property type="match status" value="1"/>
</dbReference>
<evidence type="ECO:0000256" key="4">
    <source>
        <dbReference type="ARBA" id="ARBA00035274"/>
    </source>
</evidence>
<dbReference type="NCBIfam" id="TIGR01030">
    <property type="entry name" value="rpmH_bact"/>
    <property type="match status" value="1"/>
</dbReference>
<dbReference type="Proteomes" id="UP000027265">
    <property type="component" value="Unassembled WGS sequence"/>
</dbReference>
<keyword evidence="2" id="KW-0689">Ribosomal protein</keyword>
<evidence type="ECO:0000313" key="5">
    <source>
        <dbReference type="EMBL" id="KDQ57563.1"/>
    </source>
</evidence>
<evidence type="ECO:0000313" key="6">
    <source>
        <dbReference type="Proteomes" id="UP000027265"/>
    </source>
</evidence>
<dbReference type="InParanoid" id="A0A067PRW6"/>
<dbReference type="STRING" id="933084.A0A067PRW6"/>
<dbReference type="FunCoup" id="A0A067PRW6">
    <property type="interactions" value="117"/>
</dbReference>
<dbReference type="PANTHER" id="PTHR14503:SF4">
    <property type="entry name" value="LARGE RIBOSOMAL SUBUNIT PROTEIN BL34M"/>
    <property type="match status" value="1"/>
</dbReference>
<keyword evidence="3" id="KW-0687">Ribonucleoprotein</keyword>
<dbReference type="OrthoDB" id="431691at2759"/>
<keyword evidence="6" id="KW-1185">Reference proteome</keyword>
<proteinExistence type="inferred from homology"/>
<organism evidence="5 6">
    <name type="scientific">Jaapia argillacea MUCL 33604</name>
    <dbReference type="NCBI Taxonomy" id="933084"/>
    <lineage>
        <taxon>Eukaryota</taxon>
        <taxon>Fungi</taxon>
        <taxon>Dikarya</taxon>
        <taxon>Basidiomycota</taxon>
        <taxon>Agaricomycotina</taxon>
        <taxon>Agaricomycetes</taxon>
        <taxon>Agaricomycetidae</taxon>
        <taxon>Jaapiales</taxon>
        <taxon>Jaapiaceae</taxon>
        <taxon>Jaapia</taxon>
    </lineage>
</organism>
<dbReference type="AlphaFoldDB" id="A0A067PRW6"/>
<reference evidence="6" key="1">
    <citation type="journal article" date="2014" name="Proc. Natl. Acad. Sci. U.S.A.">
        <title>Extensive sampling of basidiomycete genomes demonstrates inadequacy of the white-rot/brown-rot paradigm for wood decay fungi.</title>
        <authorList>
            <person name="Riley R."/>
            <person name="Salamov A.A."/>
            <person name="Brown D.W."/>
            <person name="Nagy L.G."/>
            <person name="Floudas D."/>
            <person name="Held B.W."/>
            <person name="Levasseur A."/>
            <person name="Lombard V."/>
            <person name="Morin E."/>
            <person name="Otillar R."/>
            <person name="Lindquist E.A."/>
            <person name="Sun H."/>
            <person name="LaButti K.M."/>
            <person name="Schmutz J."/>
            <person name="Jabbour D."/>
            <person name="Luo H."/>
            <person name="Baker S.E."/>
            <person name="Pisabarro A.G."/>
            <person name="Walton J.D."/>
            <person name="Blanchette R.A."/>
            <person name="Henrissat B."/>
            <person name="Martin F."/>
            <person name="Cullen D."/>
            <person name="Hibbett D.S."/>
            <person name="Grigoriev I.V."/>
        </authorList>
    </citation>
    <scope>NUCLEOTIDE SEQUENCE [LARGE SCALE GENOMIC DNA]</scope>
    <source>
        <strain evidence="6">MUCL 33604</strain>
    </source>
</reference>
<dbReference type="GO" id="GO:0003735">
    <property type="term" value="F:structural constituent of ribosome"/>
    <property type="evidence" value="ECO:0007669"/>
    <property type="project" value="InterPro"/>
</dbReference>
<dbReference type="InterPro" id="IPR000271">
    <property type="entry name" value="Ribosomal_bL34"/>
</dbReference>
<gene>
    <name evidence="5" type="ORF">JAAARDRAFT_177807</name>
</gene>
<comment type="similarity">
    <text evidence="1">Belongs to the bacterial ribosomal protein bL34 family.</text>
</comment>
<accession>A0A067PRW6</accession>
<evidence type="ECO:0000256" key="3">
    <source>
        <dbReference type="ARBA" id="ARBA00023274"/>
    </source>
</evidence>
<dbReference type="GO" id="GO:0005762">
    <property type="term" value="C:mitochondrial large ribosomal subunit"/>
    <property type="evidence" value="ECO:0007669"/>
    <property type="project" value="TreeGrafter"/>
</dbReference>
<evidence type="ECO:0000256" key="2">
    <source>
        <dbReference type="ARBA" id="ARBA00022980"/>
    </source>
</evidence>
<dbReference type="FunFam" id="1.10.287.3980:FF:000001">
    <property type="entry name" value="Mitochondrial ribosomal protein L34"/>
    <property type="match status" value="1"/>
</dbReference>
<evidence type="ECO:0000256" key="1">
    <source>
        <dbReference type="ARBA" id="ARBA00010111"/>
    </source>
</evidence>